<feature type="region of interest" description="Disordered" evidence="16">
    <location>
        <begin position="31"/>
        <end position="55"/>
    </location>
</feature>
<evidence type="ECO:0000256" key="7">
    <source>
        <dbReference type="ARBA" id="ARBA00022630"/>
    </source>
</evidence>
<dbReference type="PANTHER" id="PTHR42923:SF3">
    <property type="entry name" value="PROTOPORPHYRINOGEN OXIDASE"/>
    <property type="match status" value="1"/>
</dbReference>
<keyword evidence="7 15" id="KW-0285">Flavoprotein</keyword>
<dbReference type="Pfam" id="PF01593">
    <property type="entry name" value="Amino_oxidase"/>
    <property type="match status" value="1"/>
</dbReference>
<evidence type="ECO:0000256" key="3">
    <source>
        <dbReference type="ARBA" id="ARBA00005073"/>
    </source>
</evidence>
<evidence type="ECO:0000256" key="10">
    <source>
        <dbReference type="ARBA" id="ARBA00022946"/>
    </source>
</evidence>
<evidence type="ECO:0000256" key="8">
    <source>
        <dbReference type="ARBA" id="ARBA00022640"/>
    </source>
</evidence>
<dbReference type="InterPro" id="IPR036188">
    <property type="entry name" value="FAD/NAD-bd_sf"/>
</dbReference>
<dbReference type="EC" id="1.3.3.4" evidence="5 15"/>
<evidence type="ECO:0000256" key="4">
    <source>
        <dbReference type="ARBA" id="ARBA00010551"/>
    </source>
</evidence>
<dbReference type="NCBIfam" id="TIGR00562">
    <property type="entry name" value="proto_IX_ox"/>
    <property type="match status" value="1"/>
</dbReference>
<keyword evidence="6" id="KW-0150">Chloroplast</keyword>
<gene>
    <name evidence="18" type="ORF">TCHU04912_LOCUS7305</name>
</gene>
<dbReference type="GO" id="GO:0004729">
    <property type="term" value="F:oxygen-dependent protoporphyrinogen oxidase activity"/>
    <property type="evidence" value="ECO:0007669"/>
    <property type="project" value="UniProtKB-UniRule"/>
</dbReference>
<dbReference type="InterPro" id="IPR050464">
    <property type="entry name" value="Zeta_carotene_desat/Oxidored"/>
</dbReference>
<evidence type="ECO:0000256" key="2">
    <source>
        <dbReference type="ARBA" id="ARBA00004229"/>
    </source>
</evidence>
<keyword evidence="11 15" id="KW-0560">Oxidoreductase</keyword>
<dbReference type="Gene3D" id="1.10.3110.10">
    <property type="entry name" value="protoporphyrinogen ix oxidase, domain 3"/>
    <property type="match status" value="1"/>
</dbReference>
<dbReference type="FunFam" id="1.10.3110.10:FF:000002">
    <property type="entry name" value="Protoporphyrinogen oxidase"/>
    <property type="match status" value="1"/>
</dbReference>
<evidence type="ECO:0000256" key="15">
    <source>
        <dbReference type="RuleBase" id="RU367069"/>
    </source>
</evidence>
<evidence type="ECO:0000259" key="17">
    <source>
        <dbReference type="Pfam" id="PF01593"/>
    </source>
</evidence>
<dbReference type="SUPFAM" id="SSF54373">
    <property type="entry name" value="FAD-linked reductases, C-terminal domain"/>
    <property type="match status" value="1"/>
</dbReference>
<comment type="cofactor">
    <cofactor evidence="15">
        <name>FAD</name>
        <dbReference type="ChEBI" id="CHEBI:57692"/>
    </cofactor>
    <text evidence="15">Binds 1 FAD per subunit.</text>
</comment>
<keyword evidence="12 15" id="KW-0350">Heme biosynthesis</keyword>
<comment type="function">
    <text evidence="1 15">Catalyzes the 6-electron oxidation of protoporphyrinogen-IX to form protoporphyrin-IX.</text>
</comment>
<keyword evidence="10" id="KW-0809">Transit peptide</keyword>
<comment type="pathway">
    <text evidence="3 15">Porphyrin-containing compound metabolism; protoporphyrin-IX biosynthesis; protoporphyrin-IX from protoporphyrinogen-IX: step 1/1.</text>
</comment>
<dbReference type="UniPathway" id="UPA00251">
    <property type="reaction ID" value="UER00324"/>
</dbReference>
<feature type="compositionally biased region" description="Basic and acidic residues" evidence="16">
    <location>
        <begin position="281"/>
        <end position="293"/>
    </location>
</feature>
<dbReference type="GO" id="GO:0006782">
    <property type="term" value="P:protoporphyrinogen IX biosynthetic process"/>
    <property type="evidence" value="ECO:0007669"/>
    <property type="project" value="UniProtKB-UniRule"/>
</dbReference>
<keyword evidence="13 15" id="KW-0627">Porphyrin biosynthesis</keyword>
<evidence type="ECO:0000256" key="12">
    <source>
        <dbReference type="ARBA" id="ARBA00023133"/>
    </source>
</evidence>
<dbReference type="AlphaFoldDB" id="A0A7S1X2X5"/>
<evidence type="ECO:0000256" key="5">
    <source>
        <dbReference type="ARBA" id="ARBA00012867"/>
    </source>
</evidence>
<dbReference type="Gene3D" id="3.90.660.20">
    <property type="entry name" value="Protoporphyrinogen oxidase, mitochondrial, domain 2"/>
    <property type="match status" value="1"/>
</dbReference>
<evidence type="ECO:0000256" key="6">
    <source>
        <dbReference type="ARBA" id="ARBA00022528"/>
    </source>
</evidence>
<comment type="catalytic activity">
    <reaction evidence="14 15">
        <text>protoporphyrinogen IX + 3 O2 = protoporphyrin IX + 3 H2O2</text>
        <dbReference type="Rhea" id="RHEA:25576"/>
        <dbReference type="ChEBI" id="CHEBI:15379"/>
        <dbReference type="ChEBI" id="CHEBI:16240"/>
        <dbReference type="ChEBI" id="CHEBI:57306"/>
        <dbReference type="ChEBI" id="CHEBI:57307"/>
        <dbReference type="EC" id="1.3.3.4"/>
    </reaction>
</comment>
<dbReference type="Gene3D" id="3.50.50.60">
    <property type="entry name" value="FAD/NAD(P)-binding domain"/>
    <property type="match status" value="1"/>
</dbReference>
<keyword evidence="8" id="KW-0934">Plastid</keyword>
<dbReference type="SUPFAM" id="SSF51905">
    <property type="entry name" value="FAD/NAD(P)-binding domain"/>
    <property type="match status" value="1"/>
</dbReference>
<evidence type="ECO:0000256" key="14">
    <source>
        <dbReference type="ARBA" id="ARBA00047554"/>
    </source>
</evidence>
<name>A0A7S1X2X5_9CHLO</name>
<sequence>MLSATAIKPCAVTGYSGPRPVVRRGATLVPSRQSMRSGPVVRARPSRADSPAAFSRKPLRVLNASSTTVDSPGASTQNAATYDCVVVGAGISGLCTAQALVAKHADVCGKVLVTEARERVGGNITSVSDDSYLWEEGPNSFQPNDAILAMAVEAGVDKDLVLGDPTAPRFVYWDKKLRPTPSGLDVITFDLLSIWGKIRAGLGAAGILKAPRPEGEESVEQFVRRNLGDQVFERLIEPFCSGVYAGDPSKLSMKAAFGKVWNLEDIGGSIVGGAIKIIQKNKTDPPPPRDPRLPPKPPGQTVGSFRDGLKMLPEAIQANIADKIRCNWKLTKISKSDDLYVLDYSTPDGDVAIKARSVALTCPSYVAAKLLSDASAEAAAALDSFDYPPVAAVTLAYPLTAFRAERFDAEGKIPGFGQLHPRSQGVTTLGTIYSSSLFPGRCPEGQQLLLNYIGGAKNRGIVDQSDEEIAAQVDTDLRKEGMPLRDDAPSPTIVGIRVWPRAIPQFNIGHQAKVDSAKEALQAADFDGVHLGGNYVCGVALGKCVEYSWEYAANIAGYVQSKALK</sequence>
<comment type="subcellular location">
    <subcellularLocation>
        <location evidence="2 15">Plastid</location>
        <location evidence="2 15">Chloroplast</location>
    </subcellularLocation>
</comment>
<dbReference type="GO" id="GO:0009534">
    <property type="term" value="C:chloroplast thylakoid"/>
    <property type="evidence" value="ECO:0007669"/>
    <property type="project" value="TreeGrafter"/>
</dbReference>
<organism evidence="18">
    <name type="scientific">Tetraselmis chuii</name>
    <dbReference type="NCBI Taxonomy" id="63592"/>
    <lineage>
        <taxon>Eukaryota</taxon>
        <taxon>Viridiplantae</taxon>
        <taxon>Chlorophyta</taxon>
        <taxon>core chlorophytes</taxon>
        <taxon>Chlorodendrophyceae</taxon>
        <taxon>Chlorodendrales</taxon>
        <taxon>Chlorodendraceae</taxon>
        <taxon>Tetraselmis</taxon>
    </lineage>
</organism>
<protein>
    <recommendedName>
        <fullName evidence="5 15">Protoporphyrinogen oxidase</fullName>
        <ecNumber evidence="5 15">1.3.3.4</ecNumber>
    </recommendedName>
</protein>
<dbReference type="EMBL" id="HBGG01014306">
    <property type="protein sequence ID" value="CAD9205070.1"/>
    <property type="molecule type" value="Transcribed_RNA"/>
</dbReference>
<evidence type="ECO:0000256" key="13">
    <source>
        <dbReference type="ARBA" id="ARBA00023244"/>
    </source>
</evidence>
<evidence type="ECO:0000256" key="16">
    <source>
        <dbReference type="SAM" id="MobiDB-lite"/>
    </source>
</evidence>
<feature type="domain" description="Amine oxidase" evidence="17">
    <location>
        <begin position="91"/>
        <end position="554"/>
    </location>
</feature>
<evidence type="ECO:0000256" key="11">
    <source>
        <dbReference type="ARBA" id="ARBA00023002"/>
    </source>
</evidence>
<comment type="similarity">
    <text evidence="4 15">Belongs to the protoporphyrinogen/coproporphyrinogen oxidase family. Protoporphyrinogen oxidase subfamily.</text>
</comment>
<dbReference type="InterPro" id="IPR004572">
    <property type="entry name" value="Protoporphyrinogen_oxidase"/>
</dbReference>
<feature type="region of interest" description="Disordered" evidence="16">
    <location>
        <begin position="279"/>
        <end position="303"/>
    </location>
</feature>
<evidence type="ECO:0000256" key="9">
    <source>
        <dbReference type="ARBA" id="ARBA00022827"/>
    </source>
</evidence>
<keyword evidence="9 15" id="KW-0274">FAD</keyword>
<evidence type="ECO:0000313" key="18">
    <source>
        <dbReference type="EMBL" id="CAD9205070.1"/>
    </source>
</evidence>
<evidence type="ECO:0000256" key="1">
    <source>
        <dbReference type="ARBA" id="ARBA00002600"/>
    </source>
</evidence>
<accession>A0A7S1X2X5</accession>
<dbReference type="PANTHER" id="PTHR42923">
    <property type="entry name" value="PROTOPORPHYRINOGEN OXIDASE"/>
    <property type="match status" value="1"/>
</dbReference>
<reference evidence="18" key="1">
    <citation type="submission" date="2021-01" db="EMBL/GenBank/DDBJ databases">
        <authorList>
            <person name="Corre E."/>
            <person name="Pelletier E."/>
            <person name="Niang G."/>
            <person name="Scheremetjew M."/>
            <person name="Finn R."/>
            <person name="Kale V."/>
            <person name="Holt S."/>
            <person name="Cochrane G."/>
            <person name="Meng A."/>
            <person name="Brown T."/>
            <person name="Cohen L."/>
        </authorList>
    </citation>
    <scope>NUCLEOTIDE SEQUENCE</scope>
    <source>
        <strain evidence="18">PLY429</strain>
    </source>
</reference>
<dbReference type="InterPro" id="IPR002937">
    <property type="entry name" value="Amino_oxidase"/>
</dbReference>
<proteinExistence type="inferred from homology"/>